<keyword evidence="1" id="KW-0812">Transmembrane</keyword>
<protein>
    <recommendedName>
        <fullName evidence="4">Sporulation protein</fullName>
    </recommendedName>
</protein>
<evidence type="ECO:0000313" key="2">
    <source>
        <dbReference type="EMBL" id="TYA13728.1"/>
    </source>
</evidence>
<name>A0A5D0CVC8_9BACL</name>
<keyword evidence="3" id="KW-1185">Reference proteome</keyword>
<sequence length="289" mass="32249">MGLVILVGLPSPWSGIAKADTAVPAAGGSENGGTGPEKREEKLARFEQAAEALYRSMQEGHTQKALEDMERLTDTLTGLSFKGLTTVEGIHALAESVMDVQHTLVRAEISPEDWTYVSAKLRLAVNSLIHRDKALWLQYYKVMREELDKIESGRISGSRTAVREAFLALKRHYDVIRPAAVIRREAWEISRFDSWMSHLEGLSEEGAPKGDALGRALKQGDRYLKELFGKTEDPVFLPVTGYGKPIYWSLLIGGWIVLALAYTGLRKYRADQTVMAAHAPKDREDGYRF</sequence>
<accession>A0A5D0CVC8</accession>
<comment type="caution">
    <text evidence="2">The sequence shown here is derived from an EMBL/GenBank/DDBJ whole genome shotgun (WGS) entry which is preliminary data.</text>
</comment>
<dbReference type="AlphaFoldDB" id="A0A5D0CVC8"/>
<organism evidence="2 3">
    <name type="scientific">Paenibacillus faecis</name>
    <dbReference type="NCBI Taxonomy" id="862114"/>
    <lineage>
        <taxon>Bacteria</taxon>
        <taxon>Bacillati</taxon>
        <taxon>Bacillota</taxon>
        <taxon>Bacilli</taxon>
        <taxon>Bacillales</taxon>
        <taxon>Paenibacillaceae</taxon>
        <taxon>Paenibacillus</taxon>
    </lineage>
</organism>
<dbReference type="Pfam" id="PF09577">
    <property type="entry name" value="Spore_YpjB"/>
    <property type="match status" value="1"/>
</dbReference>
<dbReference type="InterPro" id="IPR014231">
    <property type="entry name" value="Spore_YpjB"/>
</dbReference>
<feature type="transmembrane region" description="Helical" evidence="1">
    <location>
        <begin position="246"/>
        <end position="265"/>
    </location>
</feature>
<reference evidence="2 3" key="1">
    <citation type="submission" date="2019-08" db="EMBL/GenBank/DDBJ databases">
        <title>Genome sequencing of Paenibacillus faecis DSM 23593(T).</title>
        <authorList>
            <person name="Kook J.-K."/>
            <person name="Park S.-N."/>
            <person name="Lim Y.K."/>
        </authorList>
    </citation>
    <scope>NUCLEOTIDE SEQUENCE [LARGE SCALE GENOMIC DNA]</scope>
    <source>
        <strain evidence="2 3">DSM 23593</strain>
    </source>
</reference>
<evidence type="ECO:0008006" key="4">
    <source>
        <dbReference type="Google" id="ProtNLM"/>
    </source>
</evidence>
<gene>
    <name evidence="2" type="ORF">FRY98_11755</name>
</gene>
<proteinExistence type="predicted"/>
<keyword evidence="1" id="KW-0472">Membrane</keyword>
<evidence type="ECO:0000256" key="1">
    <source>
        <dbReference type="SAM" id="Phobius"/>
    </source>
</evidence>
<dbReference type="OrthoDB" id="2464294at2"/>
<dbReference type="EMBL" id="VSDO01000002">
    <property type="protein sequence ID" value="TYA13728.1"/>
    <property type="molecule type" value="Genomic_DNA"/>
</dbReference>
<evidence type="ECO:0000313" key="3">
    <source>
        <dbReference type="Proteomes" id="UP000325218"/>
    </source>
</evidence>
<dbReference type="Proteomes" id="UP000325218">
    <property type="component" value="Unassembled WGS sequence"/>
</dbReference>
<keyword evidence="1" id="KW-1133">Transmembrane helix</keyword>